<dbReference type="FunFam" id="3.40.50.150:FF:000101">
    <property type="entry name" value="Thiopurine S-methyltransferase"/>
    <property type="match status" value="1"/>
</dbReference>
<dbReference type="Gene3D" id="3.40.50.150">
    <property type="entry name" value="Vaccinia Virus protein VP39"/>
    <property type="match status" value="1"/>
</dbReference>
<dbReference type="NCBIfam" id="NF009732">
    <property type="entry name" value="PRK13255.1"/>
    <property type="match status" value="1"/>
</dbReference>
<gene>
    <name evidence="9" type="primary">tpm_2</name>
    <name evidence="9" type="ORF">GALL_154690</name>
</gene>
<proteinExistence type="inferred from homology"/>
<dbReference type="AlphaFoldDB" id="A0A1J5SR21"/>
<keyword evidence="8" id="KW-0949">S-adenosyl-L-methionine</keyword>
<dbReference type="PROSITE" id="PS51585">
    <property type="entry name" value="SAM_MT_TPMT"/>
    <property type="match status" value="1"/>
</dbReference>
<organism evidence="9">
    <name type="scientific">mine drainage metagenome</name>
    <dbReference type="NCBI Taxonomy" id="410659"/>
    <lineage>
        <taxon>unclassified sequences</taxon>
        <taxon>metagenomes</taxon>
        <taxon>ecological metagenomes</taxon>
    </lineage>
</organism>
<dbReference type="InterPro" id="IPR025835">
    <property type="entry name" value="Thiopurine_S-MeTrfase"/>
</dbReference>
<evidence type="ECO:0000256" key="1">
    <source>
        <dbReference type="ARBA" id="ARBA00000903"/>
    </source>
</evidence>
<accession>A0A1J5SR21</accession>
<keyword evidence="6 9" id="KW-0489">Methyltransferase</keyword>
<dbReference type="EMBL" id="MLJW01000074">
    <property type="protein sequence ID" value="OIR02518.1"/>
    <property type="molecule type" value="Genomic_DNA"/>
</dbReference>
<dbReference type="GO" id="GO:0010038">
    <property type="term" value="P:response to metal ion"/>
    <property type="evidence" value="ECO:0007669"/>
    <property type="project" value="InterPro"/>
</dbReference>
<comment type="catalytic activity">
    <reaction evidence="1">
        <text>S-adenosyl-L-methionine + a thiopurine = S-adenosyl-L-homocysteine + a thiopurine S-methylether.</text>
        <dbReference type="EC" id="2.1.1.67"/>
    </reaction>
</comment>
<keyword evidence="5" id="KW-0963">Cytoplasm</keyword>
<dbReference type="InterPro" id="IPR029063">
    <property type="entry name" value="SAM-dependent_MTases_sf"/>
</dbReference>
<dbReference type="HAMAP" id="MF_00812">
    <property type="entry name" value="Thiopur_methtran"/>
    <property type="match status" value="1"/>
</dbReference>
<name>A0A1J5SR21_9ZZZZ</name>
<dbReference type="Pfam" id="PF05724">
    <property type="entry name" value="TPMT"/>
    <property type="match status" value="1"/>
</dbReference>
<dbReference type="GO" id="GO:0005737">
    <property type="term" value="C:cytoplasm"/>
    <property type="evidence" value="ECO:0007669"/>
    <property type="project" value="UniProtKB-SubCell"/>
</dbReference>
<dbReference type="PANTHER" id="PTHR10259">
    <property type="entry name" value="THIOPURINE S-METHYLTRANSFERASE"/>
    <property type="match status" value="1"/>
</dbReference>
<keyword evidence="7 9" id="KW-0808">Transferase</keyword>
<dbReference type="PANTHER" id="PTHR10259:SF11">
    <property type="entry name" value="THIOPURINE S-METHYLTRANSFERASE"/>
    <property type="match status" value="1"/>
</dbReference>
<dbReference type="GO" id="GO:0032259">
    <property type="term" value="P:methylation"/>
    <property type="evidence" value="ECO:0007669"/>
    <property type="project" value="UniProtKB-KW"/>
</dbReference>
<dbReference type="SUPFAM" id="SSF53335">
    <property type="entry name" value="S-adenosyl-L-methionine-dependent methyltransferases"/>
    <property type="match status" value="1"/>
</dbReference>
<evidence type="ECO:0000256" key="2">
    <source>
        <dbReference type="ARBA" id="ARBA00004496"/>
    </source>
</evidence>
<comment type="caution">
    <text evidence="9">The sequence shown here is derived from an EMBL/GenBank/DDBJ whole genome shotgun (WGS) entry which is preliminary data.</text>
</comment>
<evidence type="ECO:0000256" key="4">
    <source>
        <dbReference type="ARBA" id="ARBA00011905"/>
    </source>
</evidence>
<evidence type="ECO:0000256" key="8">
    <source>
        <dbReference type="ARBA" id="ARBA00022691"/>
    </source>
</evidence>
<dbReference type="InterPro" id="IPR022474">
    <property type="entry name" value="Thiopur_S-MeTfrase_Se/Te_detox"/>
</dbReference>
<evidence type="ECO:0000313" key="9">
    <source>
        <dbReference type="EMBL" id="OIR02518.1"/>
    </source>
</evidence>
<evidence type="ECO:0000256" key="3">
    <source>
        <dbReference type="ARBA" id="ARBA00008145"/>
    </source>
</evidence>
<dbReference type="NCBIfam" id="TIGR03840">
    <property type="entry name" value="TMPT_Se_Te"/>
    <property type="match status" value="1"/>
</dbReference>
<dbReference type="PIRSF" id="PIRSF023956">
    <property type="entry name" value="Thiopurine_S-methyltransferase"/>
    <property type="match status" value="1"/>
</dbReference>
<dbReference type="InterPro" id="IPR008854">
    <property type="entry name" value="TPMT"/>
</dbReference>
<evidence type="ECO:0000256" key="6">
    <source>
        <dbReference type="ARBA" id="ARBA00022603"/>
    </source>
</evidence>
<comment type="similarity">
    <text evidence="3">Belongs to the class I-like SAM-binding methyltransferase superfamily. TPMT family.</text>
</comment>
<sequence length="213" mass="23737">MQHEFWHQKWNKNEIGFHLPEANPLLVKHLPTLQLDQGSRIFLPLCGKTLDIAWLLTQGYHVAGAELSSIAIEDLFSSLNLAPNIQQLGEVTHYSAPNLDMFVGDIFAVSPAMLGTVDAVYDRAALVALPEEMRKRYTAHLMTLTNNAPQLLICFEYDQAQHAGPPFSICADEINQHYQASYDLTLLASEEVAGGLKGKCAATEHVWRLKPRS</sequence>
<comment type="subcellular location">
    <subcellularLocation>
        <location evidence="2">Cytoplasm</location>
    </subcellularLocation>
</comment>
<protein>
    <recommendedName>
        <fullName evidence="4">thiopurine S-methyltransferase</fullName>
        <ecNumber evidence="4">2.1.1.67</ecNumber>
    </recommendedName>
</protein>
<reference evidence="9" key="1">
    <citation type="submission" date="2016-10" db="EMBL/GenBank/DDBJ databases">
        <title>Sequence of Gallionella enrichment culture.</title>
        <authorList>
            <person name="Poehlein A."/>
            <person name="Muehling M."/>
            <person name="Daniel R."/>
        </authorList>
    </citation>
    <scope>NUCLEOTIDE SEQUENCE</scope>
</reference>
<evidence type="ECO:0000256" key="7">
    <source>
        <dbReference type="ARBA" id="ARBA00022679"/>
    </source>
</evidence>
<dbReference type="EC" id="2.1.1.67" evidence="4"/>
<dbReference type="GO" id="GO:0008119">
    <property type="term" value="F:thiopurine S-methyltransferase activity"/>
    <property type="evidence" value="ECO:0007669"/>
    <property type="project" value="UniProtKB-EC"/>
</dbReference>
<evidence type="ECO:0000256" key="5">
    <source>
        <dbReference type="ARBA" id="ARBA00022490"/>
    </source>
</evidence>